<accession>E6UFT2</accession>
<dbReference type="STRING" id="697329.Rumal_2596"/>
<dbReference type="OrthoDB" id="9810781at2"/>
<dbReference type="eggNOG" id="ENOG50330FP">
    <property type="taxonomic scope" value="Bacteria"/>
</dbReference>
<dbReference type="SUPFAM" id="SSF54913">
    <property type="entry name" value="GlnB-like"/>
    <property type="match status" value="1"/>
</dbReference>
<dbReference type="EMBL" id="CP002403">
    <property type="protein sequence ID" value="ADU23071.1"/>
    <property type="molecule type" value="Genomic_DNA"/>
</dbReference>
<protein>
    <recommendedName>
        <fullName evidence="3">Nitrogen regulatory protein P-II</fullName>
    </recommendedName>
</protein>
<dbReference type="AlphaFoldDB" id="E6UFT2"/>
<dbReference type="InterPro" id="IPR011322">
    <property type="entry name" value="N-reg_PII-like_a/b"/>
</dbReference>
<evidence type="ECO:0000313" key="2">
    <source>
        <dbReference type="Proteomes" id="UP000006919"/>
    </source>
</evidence>
<evidence type="ECO:0000313" key="1">
    <source>
        <dbReference type="EMBL" id="ADU23071.1"/>
    </source>
</evidence>
<dbReference type="KEGG" id="ral:Rumal_2596"/>
<name>E6UFT2_RUMA7</name>
<reference evidence="1 2" key="1">
    <citation type="journal article" date="2011" name="J. Bacteriol.">
        <title>Complete genome of the cellulolytic ruminal bacterium Ruminococcus albus 7.</title>
        <authorList>
            <person name="Suen G."/>
            <person name="Stevenson D.M."/>
            <person name="Bruce D.C."/>
            <person name="Chertkov O."/>
            <person name="Copeland A."/>
            <person name="Cheng J.F."/>
            <person name="Detter C."/>
            <person name="Detter J.C."/>
            <person name="Goodwin L.A."/>
            <person name="Han C.S."/>
            <person name="Hauser L.J."/>
            <person name="Ivanova N.N."/>
            <person name="Kyrpides N.C."/>
            <person name="Land M.L."/>
            <person name="Lapidus A."/>
            <person name="Lucas S."/>
            <person name="Ovchinnikova G."/>
            <person name="Pitluck S."/>
            <person name="Tapia R."/>
            <person name="Woyke T."/>
            <person name="Boyum J."/>
            <person name="Mead D."/>
            <person name="Weimer P.J."/>
        </authorList>
    </citation>
    <scope>NUCLEOTIDE SEQUENCE [LARGE SCALE GENOMIC DNA]</scope>
    <source>
        <strain evidence="2">ATCC 27210 / DSM 20455 / JCM 14654 / NCDO 2250 / 7</strain>
    </source>
</reference>
<organism evidence="1 2">
    <name type="scientific">Ruminococcus albus (strain ATCC 27210 / DSM 20455 / JCM 14654 / NCDO 2250 / 7)</name>
    <dbReference type="NCBI Taxonomy" id="697329"/>
    <lineage>
        <taxon>Bacteria</taxon>
        <taxon>Bacillati</taxon>
        <taxon>Bacillota</taxon>
        <taxon>Clostridia</taxon>
        <taxon>Eubacteriales</taxon>
        <taxon>Oscillospiraceae</taxon>
        <taxon>Ruminococcus</taxon>
    </lineage>
</organism>
<dbReference type="RefSeq" id="WP_013499199.1">
    <property type="nucleotide sequence ID" value="NC_014833.1"/>
</dbReference>
<proteinExistence type="predicted"/>
<evidence type="ECO:0008006" key="3">
    <source>
        <dbReference type="Google" id="ProtNLM"/>
    </source>
</evidence>
<sequence length="112" mass="11832">MQLLFLVIKRVELVDMVMHALASAGIKGGTCIDSVGMAKSISDMDNLPMIGVLRALLSGEDPNQKGKTIFVAVHEDQVEIAKEAIHSVTGDLSKPNAGVLFGVPISFAEGIN</sequence>
<gene>
    <name evidence="1" type="ordered locus">Rumal_2596</name>
</gene>
<dbReference type="Proteomes" id="UP000006919">
    <property type="component" value="Chromosome"/>
</dbReference>
<dbReference type="HOGENOM" id="CLU_155828_0_0_9"/>